<comment type="similarity">
    <text evidence="1">Belongs to the type III secretion exporter family.</text>
</comment>
<dbReference type="OrthoDB" id="9807950at2"/>
<keyword evidence="3" id="KW-0472">Membrane</keyword>
<dbReference type="GO" id="GO:0009306">
    <property type="term" value="P:protein secretion"/>
    <property type="evidence" value="ECO:0007669"/>
    <property type="project" value="InterPro"/>
</dbReference>
<evidence type="ECO:0000256" key="3">
    <source>
        <dbReference type="SAM" id="Phobius"/>
    </source>
</evidence>
<gene>
    <name evidence="4" type="ORF">IQ26_00908</name>
</gene>
<dbReference type="RefSeq" id="WP_145714158.1">
    <property type="nucleotide sequence ID" value="NZ_BSPF01000003.1"/>
</dbReference>
<evidence type="ECO:0000313" key="4">
    <source>
        <dbReference type="EMBL" id="TWI41984.1"/>
    </source>
</evidence>
<keyword evidence="3" id="KW-0812">Transmembrane</keyword>
<dbReference type="Pfam" id="PF01312">
    <property type="entry name" value="Bac_export_2"/>
    <property type="match status" value="1"/>
</dbReference>
<comment type="caution">
    <text evidence="4">The sequence shown here is derived from an EMBL/GenBank/DDBJ whole genome shotgun (WGS) entry which is preliminary data.</text>
</comment>
<dbReference type="InterPro" id="IPR029025">
    <property type="entry name" value="T3SS_substrate_exporter_C"/>
</dbReference>
<evidence type="ECO:0000313" key="5">
    <source>
        <dbReference type="Proteomes" id="UP000317122"/>
    </source>
</evidence>
<feature type="transmembrane region" description="Helical" evidence="3">
    <location>
        <begin position="182"/>
        <end position="209"/>
    </location>
</feature>
<proteinExistence type="inferred from homology"/>
<dbReference type="PRINTS" id="PR00950">
    <property type="entry name" value="TYPE3IMSPROT"/>
</dbReference>
<sequence>MSEEAEEKGLPASDKKLREARRKGQVPQSRDLISGFTLFAALAYLFFVWPTMWEYLDQLVQIVAGSANGSFKETSVRAGRHAIVALFVVMGPMVGIIVILTLAFGVIATYGPVFSFEPLKPQFDNISPAKGLKKIASLRNVIEFIKSLAKVVMLASLFVIILMAWLQPLFDTPACGETCIELMIMAVLTPLGIAGALAFVAIGIVDMPIQRWLFLRDMRMTKTEYKREYKDLEGDPLIRQEFQRQRRETVSNPVKLGLKNAILVIVERDRLVALRYVKGETQVPVVVAKGQGRIADKMVAEAKRLAIPIVEDPSLAGSLFETTRTGGYIDEQLFSPVTGHLVRLGLT</sequence>
<feature type="compositionally biased region" description="Basic and acidic residues" evidence="2">
    <location>
        <begin position="7"/>
        <end position="17"/>
    </location>
</feature>
<accession>A0A562PC38</accession>
<keyword evidence="5" id="KW-1185">Reference proteome</keyword>
<dbReference type="Proteomes" id="UP000317122">
    <property type="component" value="Unassembled WGS sequence"/>
</dbReference>
<dbReference type="PANTHER" id="PTHR30531">
    <property type="entry name" value="FLAGELLAR BIOSYNTHETIC PROTEIN FLHB"/>
    <property type="match status" value="1"/>
</dbReference>
<keyword evidence="3" id="KW-1133">Transmembrane helix</keyword>
<feature type="region of interest" description="Disordered" evidence="2">
    <location>
        <begin position="1"/>
        <end position="23"/>
    </location>
</feature>
<dbReference type="InterPro" id="IPR006135">
    <property type="entry name" value="T3SS_substrate_exporter"/>
</dbReference>
<organism evidence="4 5">
    <name type="scientific">Mesorhizobium tianshanense</name>
    <dbReference type="NCBI Taxonomy" id="39844"/>
    <lineage>
        <taxon>Bacteria</taxon>
        <taxon>Pseudomonadati</taxon>
        <taxon>Pseudomonadota</taxon>
        <taxon>Alphaproteobacteria</taxon>
        <taxon>Hyphomicrobiales</taxon>
        <taxon>Phyllobacteriaceae</taxon>
        <taxon>Mesorhizobium</taxon>
    </lineage>
</organism>
<name>A0A562PC38_9HYPH</name>
<evidence type="ECO:0000256" key="1">
    <source>
        <dbReference type="ARBA" id="ARBA00010690"/>
    </source>
</evidence>
<dbReference type="SUPFAM" id="SSF160544">
    <property type="entry name" value="EscU C-terminal domain-like"/>
    <property type="match status" value="1"/>
</dbReference>
<dbReference type="GO" id="GO:0005886">
    <property type="term" value="C:plasma membrane"/>
    <property type="evidence" value="ECO:0007669"/>
    <property type="project" value="TreeGrafter"/>
</dbReference>
<dbReference type="Gene3D" id="3.40.1690.10">
    <property type="entry name" value="secretion proteins EscU"/>
    <property type="match status" value="1"/>
</dbReference>
<dbReference type="AlphaFoldDB" id="A0A562PC38"/>
<evidence type="ECO:0000256" key="2">
    <source>
        <dbReference type="SAM" id="MobiDB-lite"/>
    </source>
</evidence>
<dbReference type="EMBL" id="VLKT01000004">
    <property type="protein sequence ID" value="TWI41984.1"/>
    <property type="molecule type" value="Genomic_DNA"/>
</dbReference>
<dbReference type="PANTHER" id="PTHR30531:SF12">
    <property type="entry name" value="FLAGELLAR BIOSYNTHETIC PROTEIN FLHB"/>
    <property type="match status" value="1"/>
</dbReference>
<feature type="transmembrane region" description="Helical" evidence="3">
    <location>
        <begin position="32"/>
        <end position="49"/>
    </location>
</feature>
<feature type="transmembrane region" description="Helical" evidence="3">
    <location>
        <begin position="148"/>
        <end position="170"/>
    </location>
</feature>
<reference evidence="4 5" key="1">
    <citation type="journal article" date="2015" name="Stand. Genomic Sci.">
        <title>Genomic Encyclopedia of Bacterial and Archaeal Type Strains, Phase III: the genomes of soil and plant-associated and newly described type strains.</title>
        <authorList>
            <person name="Whitman W.B."/>
            <person name="Woyke T."/>
            <person name="Klenk H.P."/>
            <person name="Zhou Y."/>
            <person name="Lilburn T.G."/>
            <person name="Beck B.J."/>
            <person name="De Vos P."/>
            <person name="Vandamme P."/>
            <person name="Eisen J.A."/>
            <person name="Garrity G."/>
            <person name="Hugenholtz P."/>
            <person name="Kyrpides N.C."/>
        </authorList>
    </citation>
    <scope>NUCLEOTIDE SEQUENCE [LARGE SCALE GENOMIC DNA]</scope>
    <source>
        <strain evidence="4 5">CGMCC 1.2546</strain>
    </source>
</reference>
<protein>
    <submittedName>
        <fullName evidence="4">Type III secretion protein U</fullName>
    </submittedName>
</protein>
<feature type="transmembrane region" description="Helical" evidence="3">
    <location>
        <begin position="82"/>
        <end position="110"/>
    </location>
</feature>